<dbReference type="Proteomes" id="UP000184241">
    <property type="component" value="Unassembled WGS sequence"/>
</dbReference>
<organism evidence="1 2">
    <name type="scientific">Clostridium intestinale DSM 6191</name>
    <dbReference type="NCBI Taxonomy" id="1121320"/>
    <lineage>
        <taxon>Bacteria</taxon>
        <taxon>Bacillati</taxon>
        <taxon>Bacillota</taxon>
        <taxon>Clostridia</taxon>
        <taxon>Eubacteriales</taxon>
        <taxon>Clostridiaceae</taxon>
        <taxon>Clostridium</taxon>
    </lineage>
</organism>
<proteinExistence type="predicted"/>
<sequence length="157" mass="18275">MDKELFQKALELNDGGERICKESLNHLTIAFINKFNIHDEVTDFLRTFSFNRNIRFKHVYFDKVNDIADNNTYESNIKCILEGLLIIGSGLNGDLIVFDLINQKVGYVFHDDLWEDESINPRDIFISLNCTIGEFYYKSMIDEDFPVDGLQAEQYIS</sequence>
<dbReference type="EMBL" id="FQXU01000013">
    <property type="protein sequence ID" value="SHI37811.1"/>
    <property type="molecule type" value="Genomic_DNA"/>
</dbReference>
<protein>
    <recommendedName>
        <fullName evidence="3">SUKH-3 immunity protein</fullName>
    </recommendedName>
</protein>
<evidence type="ECO:0008006" key="3">
    <source>
        <dbReference type="Google" id="ProtNLM"/>
    </source>
</evidence>
<reference evidence="1 2" key="1">
    <citation type="submission" date="2016-11" db="EMBL/GenBank/DDBJ databases">
        <authorList>
            <person name="Jaros S."/>
            <person name="Januszkiewicz K."/>
            <person name="Wedrychowicz H."/>
        </authorList>
    </citation>
    <scope>NUCLEOTIDE SEQUENCE [LARGE SCALE GENOMIC DNA]</scope>
    <source>
        <strain evidence="1 2">DSM 6191</strain>
    </source>
</reference>
<dbReference type="AlphaFoldDB" id="A0A1M6AN07"/>
<evidence type="ECO:0000313" key="1">
    <source>
        <dbReference type="EMBL" id="SHI37811.1"/>
    </source>
</evidence>
<gene>
    <name evidence="1" type="ORF">SAMN02745941_03709</name>
</gene>
<dbReference type="RefSeq" id="WP_073021957.1">
    <property type="nucleotide sequence ID" value="NZ_FQXU01000013.1"/>
</dbReference>
<evidence type="ECO:0000313" key="2">
    <source>
        <dbReference type="Proteomes" id="UP000184241"/>
    </source>
</evidence>
<name>A0A1M6AN07_9CLOT</name>
<accession>A0A1M6AN07</accession>